<name>A0A671VVR7_SPAAU</name>
<dbReference type="GO" id="GO:0019955">
    <property type="term" value="F:cytokine binding"/>
    <property type="evidence" value="ECO:0007669"/>
    <property type="project" value="TreeGrafter"/>
</dbReference>
<feature type="disulfide bond" evidence="1">
    <location>
        <begin position="49"/>
        <end position="67"/>
    </location>
</feature>
<dbReference type="Proteomes" id="UP000472265">
    <property type="component" value="Chromosome 19"/>
</dbReference>
<feature type="compositionally biased region" description="Low complexity" evidence="2">
    <location>
        <begin position="318"/>
        <end position="329"/>
    </location>
</feature>
<feature type="region of interest" description="Disordered" evidence="2">
    <location>
        <begin position="603"/>
        <end position="660"/>
    </location>
</feature>
<dbReference type="GO" id="GO:0072674">
    <property type="term" value="P:multinuclear osteoclast differentiation"/>
    <property type="evidence" value="ECO:0007669"/>
    <property type="project" value="TreeGrafter"/>
</dbReference>
<dbReference type="CTD" id="8792"/>
<proteinExistence type="predicted"/>
<comment type="caution">
    <text evidence="1">Lacks conserved residue(s) required for the propagation of feature annotation.</text>
</comment>
<feature type="domain" description="TNFR-Cys" evidence="4">
    <location>
        <begin position="33"/>
        <end position="67"/>
    </location>
</feature>
<evidence type="ECO:0000259" key="4">
    <source>
        <dbReference type="PROSITE" id="PS50050"/>
    </source>
</evidence>
<dbReference type="Gene3D" id="2.10.50.10">
    <property type="entry name" value="Tumor Necrosis Factor Receptor, subunit A, domain 2"/>
    <property type="match status" value="2"/>
</dbReference>
<evidence type="ECO:0000313" key="6">
    <source>
        <dbReference type="Proteomes" id="UP000472265"/>
    </source>
</evidence>
<dbReference type="InParanoid" id="A0A671VVR7"/>
<feature type="compositionally biased region" description="Polar residues" evidence="2">
    <location>
        <begin position="629"/>
        <end position="644"/>
    </location>
</feature>
<dbReference type="GO" id="GO:0005031">
    <property type="term" value="F:tumor necrosis factor receptor activity"/>
    <property type="evidence" value="ECO:0007669"/>
    <property type="project" value="TreeGrafter"/>
</dbReference>
<keyword evidence="6" id="KW-1185">Reference proteome</keyword>
<feature type="compositionally biased region" description="Basic and acidic residues" evidence="2">
    <location>
        <begin position="391"/>
        <end position="407"/>
    </location>
</feature>
<evidence type="ECO:0000313" key="5">
    <source>
        <dbReference type="Ensembl" id="ENSSAUP00010030978.1"/>
    </source>
</evidence>
<reference evidence="5" key="1">
    <citation type="submission" date="2021-04" db="EMBL/GenBank/DDBJ databases">
        <authorList>
            <consortium name="Wellcome Sanger Institute Data Sharing"/>
        </authorList>
    </citation>
    <scope>NUCLEOTIDE SEQUENCE [LARGE SCALE GENOMIC DNA]</scope>
</reference>
<dbReference type="Ensembl" id="ENSSAUT00010032655.1">
    <property type="protein sequence ID" value="ENSSAUP00010030978.1"/>
    <property type="gene ID" value="ENSSAUG00010013252.1"/>
</dbReference>
<feature type="region of interest" description="Disordered" evidence="2">
    <location>
        <begin position="381"/>
        <end position="415"/>
    </location>
</feature>
<evidence type="ECO:0000256" key="3">
    <source>
        <dbReference type="SAM" id="Phobius"/>
    </source>
</evidence>
<feature type="region of interest" description="Disordered" evidence="2">
    <location>
        <begin position="520"/>
        <end position="549"/>
    </location>
</feature>
<dbReference type="InterPro" id="IPR001368">
    <property type="entry name" value="TNFR/NGFR_Cys_rich_reg"/>
</dbReference>
<accession>A0A671VVR7</accession>
<evidence type="ECO:0000256" key="2">
    <source>
        <dbReference type="SAM" id="MobiDB-lite"/>
    </source>
</evidence>
<feature type="transmembrane region" description="Helical" evidence="3">
    <location>
        <begin position="205"/>
        <end position="227"/>
    </location>
</feature>
<organism evidence="5 6">
    <name type="scientific">Sparus aurata</name>
    <name type="common">Gilthead sea bream</name>
    <dbReference type="NCBI Taxonomy" id="8175"/>
    <lineage>
        <taxon>Eukaryota</taxon>
        <taxon>Metazoa</taxon>
        <taxon>Chordata</taxon>
        <taxon>Craniata</taxon>
        <taxon>Vertebrata</taxon>
        <taxon>Euteleostomi</taxon>
        <taxon>Actinopterygii</taxon>
        <taxon>Neopterygii</taxon>
        <taxon>Teleostei</taxon>
        <taxon>Neoteleostei</taxon>
        <taxon>Acanthomorphata</taxon>
        <taxon>Eupercaria</taxon>
        <taxon>Spariformes</taxon>
        <taxon>Sparidae</taxon>
        <taxon>Sparus</taxon>
    </lineage>
</organism>
<gene>
    <name evidence="5" type="primary">tnfrsf11a</name>
</gene>
<sequence>MRPNFSTSWIVRGWITCVLVGFYAQNVVSKSLTCDEKHYEKNSRCCEKCEPGFRVYTHCTDSQQTKCIKCSRGEYQPGWTEEMRCIQQKFCDPGKGFMMRPENPVAEEPCRCDAGLQCYPINCEFCERIPTCSPGQGLEMDPDSTNGRQICVGCKKGFFSEVNSAGQCKPWTNCKAEGRSEIQPGSAQADAMCGPPVSPAPAPSWVIVSVLSVITVLCLLILLLFCYKDKLKLLSVNLRSCVQNLKRTRIQQETLAPLYHSGAGGGGPGGPKCIPCETSKLICQAPHSPADETPCTFPTSVPDVKVSLPLTEEEGTKGKTQTEAQSEGSGEPEEVSEDEEVTSVSPLLAGSCVCIIPIREPLEVGENEDCSQAVSHGTAGTCSCGGLDGDESGKEEKSESVRSDSGGEKGNGNQDIVVSSKCETGVTSLVSLSPPLLHTSAAIPPSSPHPELCLPLSQAQVRPEFKPHLSDRPLVKQEEFYRLTSTDSTSTDNSAAFTMTSVSPLMTASSVGDLYLDKPAEVSSPEQGQGLSWGDSKGNKLSSVESGLECTPESLHSQLADPTLTSGQVSGNHNTTFISSGQVMNFSGDVIVVYVSQTSLGSDGAGQDDAFGSPVQEEANETAPFFQSCPRSQGDSVSHSTLQDETLPVQEVMEKRPLRK</sequence>
<keyword evidence="3" id="KW-0472">Membrane</keyword>
<feature type="region of interest" description="Disordered" evidence="2">
    <location>
        <begin position="308"/>
        <end position="343"/>
    </location>
</feature>
<dbReference type="PROSITE" id="PS00652">
    <property type="entry name" value="TNFR_NGFR_1"/>
    <property type="match status" value="1"/>
</dbReference>
<dbReference type="GO" id="GO:0001503">
    <property type="term" value="P:ossification"/>
    <property type="evidence" value="ECO:0007669"/>
    <property type="project" value="TreeGrafter"/>
</dbReference>
<dbReference type="InterPro" id="IPR053075">
    <property type="entry name" value="TNFRSF11A"/>
</dbReference>
<keyword evidence="3" id="KW-1133">Transmembrane helix</keyword>
<feature type="repeat" description="TNFR-Cys" evidence="1">
    <location>
        <begin position="33"/>
        <end position="67"/>
    </location>
</feature>
<dbReference type="SMART" id="SM00208">
    <property type="entry name" value="TNFR"/>
    <property type="match status" value="2"/>
</dbReference>
<keyword evidence="3" id="KW-0812">Transmembrane</keyword>
<dbReference type="PROSITE" id="PS50050">
    <property type="entry name" value="TNFR_NGFR_2"/>
    <property type="match status" value="1"/>
</dbReference>
<protein>
    <submittedName>
        <fullName evidence="5">Tumor necrosis factor receptor superfamily, member 11a, NFKB activator</fullName>
    </submittedName>
</protein>
<dbReference type="GO" id="GO:0070555">
    <property type="term" value="P:response to interleukin-1"/>
    <property type="evidence" value="ECO:0007669"/>
    <property type="project" value="TreeGrafter"/>
</dbReference>
<evidence type="ECO:0000256" key="1">
    <source>
        <dbReference type="PROSITE-ProRule" id="PRU00206"/>
    </source>
</evidence>
<dbReference type="GO" id="GO:0045780">
    <property type="term" value="P:positive regulation of bone resorption"/>
    <property type="evidence" value="ECO:0007669"/>
    <property type="project" value="TreeGrafter"/>
</dbReference>
<reference evidence="5" key="2">
    <citation type="submission" date="2025-08" db="UniProtKB">
        <authorList>
            <consortium name="Ensembl"/>
        </authorList>
    </citation>
    <scope>IDENTIFICATION</scope>
</reference>
<dbReference type="GO" id="GO:0009897">
    <property type="term" value="C:external side of plasma membrane"/>
    <property type="evidence" value="ECO:0007669"/>
    <property type="project" value="TreeGrafter"/>
</dbReference>
<dbReference type="SUPFAM" id="SSF57586">
    <property type="entry name" value="TNF receptor-like"/>
    <property type="match status" value="1"/>
</dbReference>
<reference evidence="5" key="3">
    <citation type="submission" date="2025-09" db="UniProtKB">
        <authorList>
            <consortium name="Ensembl"/>
        </authorList>
    </citation>
    <scope>IDENTIFICATION</scope>
</reference>
<dbReference type="PANTHER" id="PTHR47134:SF1">
    <property type="entry name" value="TUMOR NECROSIS FACTOR RECEPTOR SUPERFAMILY MEMBER 11A"/>
    <property type="match status" value="1"/>
</dbReference>
<dbReference type="PANTHER" id="PTHR47134">
    <property type="entry name" value="TUMOR NECROSIS FACTOR RECEPTOR SUPERFAMILY MEMBER 11A"/>
    <property type="match status" value="1"/>
</dbReference>
<dbReference type="GeneTree" id="ENSGT00940000168990"/>
<keyword evidence="1" id="KW-1015">Disulfide bond</keyword>
<dbReference type="GeneID" id="115569561"/>
<feature type="compositionally biased region" description="Acidic residues" evidence="2">
    <location>
        <begin position="330"/>
        <end position="341"/>
    </location>
</feature>
<dbReference type="OrthoDB" id="9889060at2759"/>
<dbReference type="FunCoup" id="A0A671VVR7">
    <property type="interactions" value="924"/>
</dbReference>
<feature type="disulfide bond" evidence="1">
    <location>
        <begin position="46"/>
        <end position="59"/>
    </location>
</feature>
<dbReference type="OMA" id="MRWIFRG"/>
<dbReference type="AlphaFoldDB" id="A0A671VVR7"/>
<dbReference type="RefSeq" id="XP_030253398.1">
    <property type="nucleotide sequence ID" value="XM_030397538.1"/>
</dbReference>